<gene>
    <name evidence="1" type="ORF">Scep_002893</name>
</gene>
<keyword evidence="2" id="KW-1185">Reference proteome</keyword>
<organism evidence="1 2">
    <name type="scientific">Stephania cephalantha</name>
    <dbReference type="NCBI Taxonomy" id="152367"/>
    <lineage>
        <taxon>Eukaryota</taxon>
        <taxon>Viridiplantae</taxon>
        <taxon>Streptophyta</taxon>
        <taxon>Embryophyta</taxon>
        <taxon>Tracheophyta</taxon>
        <taxon>Spermatophyta</taxon>
        <taxon>Magnoliopsida</taxon>
        <taxon>Ranunculales</taxon>
        <taxon>Menispermaceae</taxon>
        <taxon>Menispermoideae</taxon>
        <taxon>Cissampelideae</taxon>
        <taxon>Stephania</taxon>
    </lineage>
</organism>
<evidence type="ECO:0000313" key="1">
    <source>
        <dbReference type="EMBL" id="KAK9167702.1"/>
    </source>
</evidence>
<dbReference type="Proteomes" id="UP001419268">
    <property type="component" value="Unassembled WGS sequence"/>
</dbReference>
<accession>A0AAP0LCE5</accession>
<dbReference type="EMBL" id="JBBNAG010000001">
    <property type="protein sequence ID" value="KAK9167702.1"/>
    <property type="molecule type" value="Genomic_DNA"/>
</dbReference>
<evidence type="ECO:0000313" key="2">
    <source>
        <dbReference type="Proteomes" id="UP001419268"/>
    </source>
</evidence>
<proteinExistence type="predicted"/>
<dbReference type="AlphaFoldDB" id="A0AAP0LCE5"/>
<evidence type="ECO:0008006" key="3">
    <source>
        <dbReference type="Google" id="ProtNLM"/>
    </source>
</evidence>
<protein>
    <recommendedName>
        <fullName evidence="3">Squalene cyclase C-terminal domain-containing protein</fullName>
    </recommendedName>
</protein>
<sequence>MIAGMWNAHLWQSRVYIHLRNYAPDHSTKEIEACIGKAVNFFESLQRNDGSWSVTNSLFPSCSGADGLLMELRSA</sequence>
<name>A0AAP0LCE5_9MAGN</name>
<reference evidence="1 2" key="1">
    <citation type="submission" date="2024-01" db="EMBL/GenBank/DDBJ databases">
        <title>Genome assemblies of Stephania.</title>
        <authorList>
            <person name="Yang L."/>
        </authorList>
    </citation>
    <scope>NUCLEOTIDE SEQUENCE [LARGE SCALE GENOMIC DNA]</scope>
    <source>
        <strain evidence="1">JXDWG</strain>
        <tissue evidence="1">Leaf</tissue>
    </source>
</reference>
<comment type="caution">
    <text evidence="1">The sequence shown here is derived from an EMBL/GenBank/DDBJ whole genome shotgun (WGS) entry which is preliminary data.</text>
</comment>
<dbReference type="Gene3D" id="1.50.10.20">
    <property type="match status" value="1"/>
</dbReference>
<dbReference type="SUPFAM" id="SSF81853">
    <property type="entry name" value="Family 10 polysaccharide lyase"/>
    <property type="match status" value="1"/>
</dbReference>